<gene>
    <name evidence="1" type="ORF">METZ01_LOCUS84873</name>
</gene>
<name>A0A381UV68_9ZZZZ</name>
<proteinExistence type="predicted"/>
<accession>A0A381UV68</accession>
<dbReference type="Pfam" id="PF10652">
    <property type="entry name" value="DUF2480"/>
    <property type="match status" value="1"/>
</dbReference>
<protein>
    <recommendedName>
        <fullName evidence="2">DUF2480 family protein</fullName>
    </recommendedName>
</protein>
<sequence length="83" mass="9828">METIHLDDFLDEGLLRESSFREKVDRIDWSKYSNKRVMIKGCADIPIPTWAYLILTAQLAQYVERIYFGELRSAIKIFIKDKD</sequence>
<evidence type="ECO:0008006" key="2">
    <source>
        <dbReference type="Google" id="ProtNLM"/>
    </source>
</evidence>
<dbReference type="EMBL" id="UINC01007205">
    <property type="protein sequence ID" value="SVA32019.1"/>
    <property type="molecule type" value="Genomic_DNA"/>
</dbReference>
<organism evidence="1">
    <name type="scientific">marine metagenome</name>
    <dbReference type="NCBI Taxonomy" id="408172"/>
    <lineage>
        <taxon>unclassified sequences</taxon>
        <taxon>metagenomes</taxon>
        <taxon>ecological metagenomes</taxon>
    </lineage>
</organism>
<evidence type="ECO:0000313" key="1">
    <source>
        <dbReference type="EMBL" id="SVA32019.1"/>
    </source>
</evidence>
<dbReference type="InterPro" id="IPR018914">
    <property type="entry name" value="DUF2480"/>
</dbReference>
<dbReference type="AlphaFoldDB" id="A0A381UV68"/>
<reference evidence="1" key="1">
    <citation type="submission" date="2018-05" db="EMBL/GenBank/DDBJ databases">
        <authorList>
            <person name="Lanie J.A."/>
            <person name="Ng W.-L."/>
            <person name="Kazmierczak K.M."/>
            <person name="Andrzejewski T.M."/>
            <person name="Davidsen T.M."/>
            <person name="Wayne K.J."/>
            <person name="Tettelin H."/>
            <person name="Glass J.I."/>
            <person name="Rusch D."/>
            <person name="Podicherti R."/>
            <person name="Tsui H.-C.T."/>
            <person name="Winkler M.E."/>
        </authorList>
    </citation>
    <scope>NUCLEOTIDE SEQUENCE</scope>
</reference>